<comment type="caution">
    <text evidence="8">The sequence shown here is derived from an EMBL/GenBank/DDBJ whole genome shotgun (WGS) entry which is preliminary data.</text>
</comment>
<dbReference type="SMART" id="SM00066">
    <property type="entry name" value="GAL4"/>
    <property type="match status" value="1"/>
</dbReference>
<evidence type="ECO:0000256" key="5">
    <source>
        <dbReference type="ARBA" id="ARBA00023242"/>
    </source>
</evidence>
<dbReference type="EMBL" id="JBFTWV010000130">
    <property type="protein sequence ID" value="KAL2785909.1"/>
    <property type="molecule type" value="Genomic_DNA"/>
</dbReference>
<dbReference type="Pfam" id="PF11951">
    <property type="entry name" value="Fungal_trans_2"/>
    <property type="match status" value="1"/>
</dbReference>
<dbReference type="Proteomes" id="UP001610563">
    <property type="component" value="Unassembled WGS sequence"/>
</dbReference>
<keyword evidence="9" id="KW-1185">Reference proteome</keyword>
<proteinExistence type="predicted"/>
<evidence type="ECO:0000256" key="4">
    <source>
        <dbReference type="ARBA" id="ARBA00023163"/>
    </source>
</evidence>
<dbReference type="PROSITE" id="PS50048">
    <property type="entry name" value="ZN2_CY6_FUNGAL_2"/>
    <property type="match status" value="1"/>
</dbReference>
<evidence type="ECO:0000256" key="3">
    <source>
        <dbReference type="ARBA" id="ARBA00023125"/>
    </source>
</evidence>
<dbReference type="Pfam" id="PF00172">
    <property type="entry name" value="Zn_clus"/>
    <property type="match status" value="1"/>
</dbReference>
<comment type="subcellular location">
    <subcellularLocation>
        <location evidence="1">Nucleus</location>
    </subcellularLocation>
</comment>
<dbReference type="CDD" id="cd00067">
    <property type="entry name" value="GAL4"/>
    <property type="match status" value="1"/>
</dbReference>
<dbReference type="InterPro" id="IPR036864">
    <property type="entry name" value="Zn2-C6_fun-type_DNA-bd_sf"/>
</dbReference>
<evidence type="ECO:0000259" key="7">
    <source>
        <dbReference type="PROSITE" id="PS50048"/>
    </source>
</evidence>
<dbReference type="SUPFAM" id="SSF57701">
    <property type="entry name" value="Zn2/Cys6 DNA-binding domain"/>
    <property type="match status" value="1"/>
</dbReference>
<evidence type="ECO:0000256" key="2">
    <source>
        <dbReference type="ARBA" id="ARBA00023015"/>
    </source>
</evidence>
<name>A0ABR4FRR7_9EURO</name>
<evidence type="ECO:0000256" key="1">
    <source>
        <dbReference type="ARBA" id="ARBA00004123"/>
    </source>
</evidence>
<sequence length="550" mass="60929">MKSLIRSRQGCWTCRLRKKKCDERQPLCSTCELLSITCYGYGPRPEWMDGGPQEKAVVQGFKQIVKSTSRKKQGFILGKDRDGRGGRERDLAPRGQGSSPGAPGPSGADSETPNAESSDSGTPAGSSSFSSVSAEESTLLMNFLDEIFPLQYPVYKPELLEGGRGWLLHLLLRTKPLYHAALALSSYHLMISGFSMISSECRVFSVVRKEERLAMCLQEVQRTIRDVQVFTKERSHNALGLLASVVQLVFFELFAGDRSAWMIHLDAAVDMFQKGRRNELLHCGLAEKSKALIQHGMPLGHFDPADDGATIVQEVVTFRFMEATIIWLDLIASITSGISPTLFEVHSYTFRPHSPTKLEKIVGCPNWLAIQIGRTADLHARMADAQRLGMQVDCTRARFLQDHDSIRDEIQSVLVEARKSPSVPSIAVPVPAMVFPHMAVIYLHLVVHGFQELDRLDGIVTEAMQILQNQIPCNVLSAMIAPLFIIGCVARQGGEQGYIRTVLSSAPVIQPLLKHRSRILPALEDVWIGRQTPGFTWGDAIRACGDLLLI</sequence>
<feature type="region of interest" description="Disordered" evidence="6">
    <location>
        <begin position="73"/>
        <end position="130"/>
    </location>
</feature>
<feature type="compositionally biased region" description="Low complexity" evidence="6">
    <location>
        <begin position="117"/>
        <end position="130"/>
    </location>
</feature>
<gene>
    <name evidence="8" type="ORF">BJX66DRAFT_313901</name>
</gene>
<dbReference type="Gene3D" id="4.10.240.10">
    <property type="entry name" value="Zn(2)-C6 fungal-type DNA-binding domain"/>
    <property type="match status" value="1"/>
</dbReference>
<dbReference type="InterPro" id="IPR021858">
    <property type="entry name" value="Fun_TF"/>
</dbReference>
<dbReference type="InterPro" id="IPR001138">
    <property type="entry name" value="Zn2Cys6_DnaBD"/>
</dbReference>
<keyword evidence="4" id="KW-0804">Transcription</keyword>
<feature type="compositionally biased region" description="Basic and acidic residues" evidence="6">
    <location>
        <begin position="78"/>
        <end position="92"/>
    </location>
</feature>
<evidence type="ECO:0000313" key="9">
    <source>
        <dbReference type="Proteomes" id="UP001610563"/>
    </source>
</evidence>
<dbReference type="PANTHER" id="PTHR37534">
    <property type="entry name" value="TRANSCRIPTIONAL ACTIVATOR PROTEIN UGA3"/>
    <property type="match status" value="1"/>
</dbReference>
<evidence type="ECO:0000313" key="8">
    <source>
        <dbReference type="EMBL" id="KAL2785909.1"/>
    </source>
</evidence>
<feature type="domain" description="Zn(2)-C6 fungal-type" evidence="7">
    <location>
        <begin position="10"/>
        <end position="38"/>
    </location>
</feature>
<reference evidence="8 9" key="1">
    <citation type="submission" date="2024-07" db="EMBL/GenBank/DDBJ databases">
        <title>Section-level genome sequencing and comparative genomics of Aspergillus sections Usti and Cavernicolus.</title>
        <authorList>
            <consortium name="Lawrence Berkeley National Laboratory"/>
            <person name="Nybo J.L."/>
            <person name="Vesth T.C."/>
            <person name="Theobald S."/>
            <person name="Frisvad J.C."/>
            <person name="Larsen T.O."/>
            <person name="Kjaerboelling I."/>
            <person name="Rothschild-Mancinelli K."/>
            <person name="Lyhne E.K."/>
            <person name="Kogle M.E."/>
            <person name="Barry K."/>
            <person name="Clum A."/>
            <person name="Na H."/>
            <person name="Ledsgaard L."/>
            <person name="Lin J."/>
            <person name="Lipzen A."/>
            <person name="Kuo A."/>
            <person name="Riley R."/>
            <person name="Mondo S."/>
            <person name="Labutti K."/>
            <person name="Haridas S."/>
            <person name="Pangalinan J."/>
            <person name="Salamov A.A."/>
            <person name="Simmons B.A."/>
            <person name="Magnuson J.K."/>
            <person name="Chen J."/>
            <person name="Drula E."/>
            <person name="Henrissat B."/>
            <person name="Wiebenga A."/>
            <person name="Lubbers R.J."/>
            <person name="Gomes A.C."/>
            <person name="Makela M.R."/>
            <person name="Stajich J."/>
            <person name="Grigoriev I.V."/>
            <person name="Mortensen U.H."/>
            <person name="De Vries R.P."/>
            <person name="Baker S.E."/>
            <person name="Andersen M.R."/>
        </authorList>
    </citation>
    <scope>NUCLEOTIDE SEQUENCE [LARGE SCALE GENOMIC DNA]</scope>
    <source>
        <strain evidence="8 9">CBS 209.92</strain>
    </source>
</reference>
<protein>
    <submittedName>
        <fullName evidence="8">Fungal-specific transcription factor domain-containing protein</fullName>
    </submittedName>
</protein>
<accession>A0ABR4FRR7</accession>
<keyword evidence="3" id="KW-0238">DNA-binding</keyword>
<organism evidence="8 9">
    <name type="scientific">Aspergillus keveii</name>
    <dbReference type="NCBI Taxonomy" id="714993"/>
    <lineage>
        <taxon>Eukaryota</taxon>
        <taxon>Fungi</taxon>
        <taxon>Dikarya</taxon>
        <taxon>Ascomycota</taxon>
        <taxon>Pezizomycotina</taxon>
        <taxon>Eurotiomycetes</taxon>
        <taxon>Eurotiomycetidae</taxon>
        <taxon>Eurotiales</taxon>
        <taxon>Aspergillaceae</taxon>
        <taxon>Aspergillus</taxon>
        <taxon>Aspergillus subgen. Nidulantes</taxon>
    </lineage>
</organism>
<dbReference type="PANTHER" id="PTHR37534:SF26">
    <property type="entry name" value="TRANSCRIPTION FACTOR, PUTATIVE-RELATED"/>
    <property type="match status" value="1"/>
</dbReference>
<dbReference type="PROSITE" id="PS00463">
    <property type="entry name" value="ZN2_CY6_FUNGAL_1"/>
    <property type="match status" value="1"/>
</dbReference>
<keyword evidence="5" id="KW-0539">Nucleus</keyword>
<keyword evidence="2" id="KW-0805">Transcription regulation</keyword>
<evidence type="ECO:0000256" key="6">
    <source>
        <dbReference type="SAM" id="MobiDB-lite"/>
    </source>
</evidence>
<feature type="compositionally biased region" description="Low complexity" evidence="6">
    <location>
        <begin position="93"/>
        <end position="110"/>
    </location>
</feature>